<sequence>MAAPSEAVAMFDDMVSGTKQFDWGGLWFQLKELIHHLCFAYLLLLFISLSSFLLCPDDRRSTSATVYFFGGNLVSWSASKQKVVFRSNTESKYRGLANVAIELTWIQSLLKELFVPLFQPPVIYCDDLNTTYLPANLVLHSRAKHVEIDYHFVCERVLQRTLDVRFLPSEDQVDDILTKALSTQRFLYLWSKLTVLSHPMCLRGMSIFIPPVFSQTGTLHIFFFSSYLWALSKEKAIWFEDQKSTTLSELQLSWRTQSISIDEYPPDGNQGFDIPSAVMNFPDFHEALFYVIQRHHTEAKGSSALTASPHGDSIEGGGRPGESILCEPIGADNLLLLMVKMRYLIGTPYILVGGTTLCHQNNHPRWMRVKMPEESRRPDYVDDTVEGLNQINTMALDLMLRLY</sequence>
<keyword evidence="1" id="KW-0472">Membrane</keyword>
<evidence type="ECO:0000313" key="3">
    <source>
        <dbReference type="Proteomes" id="UP001227230"/>
    </source>
</evidence>
<reference evidence="2 3" key="1">
    <citation type="journal article" date="2023" name="Hortic Res">
        <title>The complete reference genome for grapevine (Vitis vinifera L.) genetics and breeding.</title>
        <authorList>
            <person name="Shi X."/>
            <person name="Cao S."/>
            <person name="Wang X."/>
            <person name="Huang S."/>
            <person name="Wang Y."/>
            <person name="Liu Z."/>
            <person name="Liu W."/>
            <person name="Leng X."/>
            <person name="Peng Y."/>
            <person name="Wang N."/>
            <person name="Wang Y."/>
            <person name="Ma Z."/>
            <person name="Xu X."/>
            <person name="Zhang F."/>
            <person name="Xue H."/>
            <person name="Zhong H."/>
            <person name="Wang Y."/>
            <person name="Zhang K."/>
            <person name="Velt A."/>
            <person name="Avia K."/>
            <person name="Holtgrawe D."/>
            <person name="Grimplet J."/>
            <person name="Matus J.T."/>
            <person name="Ware D."/>
            <person name="Wu X."/>
            <person name="Wang H."/>
            <person name="Liu C."/>
            <person name="Fang Y."/>
            <person name="Rustenholz C."/>
            <person name="Cheng Z."/>
            <person name="Xiao H."/>
            <person name="Zhou Y."/>
        </authorList>
    </citation>
    <scope>NUCLEOTIDE SEQUENCE [LARGE SCALE GENOMIC DNA]</scope>
    <source>
        <strain evidence="3">cv. Pinot noir / PN40024</strain>
        <tissue evidence="2">Leaf</tissue>
    </source>
</reference>
<evidence type="ECO:0008006" key="4">
    <source>
        <dbReference type="Google" id="ProtNLM"/>
    </source>
</evidence>
<dbReference type="PANTHER" id="PTHR11439:SF450">
    <property type="entry name" value="REVERSE TRANSCRIPTASE TY1_COPIA-TYPE DOMAIN-CONTAINING PROTEIN"/>
    <property type="match status" value="1"/>
</dbReference>
<gene>
    <name evidence="2" type="ORF">VitviT2T_006928</name>
</gene>
<evidence type="ECO:0000256" key="1">
    <source>
        <dbReference type="SAM" id="Phobius"/>
    </source>
</evidence>
<dbReference type="CDD" id="cd09272">
    <property type="entry name" value="RNase_HI_RT_Ty1"/>
    <property type="match status" value="1"/>
</dbReference>
<organism evidence="2 3">
    <name type="scientific">Vitis vinifera</name>
    <name type="common">Grape</name>
    <dbReference type="NCBI Taxonomy" id="29760"/>
    <lineage>
        <taxon>Eukaryota</taxon>
        <taxon>Viridiplantae</taxon>
        <taxon>Streptophyta</taxon>
        <taxon>Embryophyta</taxon>
        <taxon>Tracheophyta</taxon>
        <taxon>Spermatophyta</taxon>
        <taxon>Magnoliopsida</taxon>
        <taxon>eudicotyledons</taxon>
        <taxon>Gunneridae</taxon>
        <taxon>Pentapetalae</taxon>
        <taxon>rosids</taxon>
        <taxon>Vitales</taxon>
        <taxon>Vitaceae</taxon>
        <taxon>Viteae</taxon>
        <taxon>Vitis</taxon>
    </lineage>
</organism>
<accession>A0ABY9BX95</accession>
<dbReference type="PANTHER" id="PTHR11439">
    <property type="entry name" value="GAG-POL-RELATED RETROTRANSPOSON"/>
    <property type="match status" value="1"/>
</dbReference>
<dbReference type="EMBL" id="CP126652">
    <property type="protein sequence ID" value="WJZ87558.1"/>
    <property type="molecule type" value="Genomic_DNA"/>
</dbReference>
<feature type="transmembrane region" description="Helical" evidence="1">
    <location>
        <begin position="33"/>
        <end position="55"/>
    </location>
</feature>
<name>A0ABY9BX95_VITVI</name>
<keyword evidence="3" id="KW-1185">Reference proteome</keyword>
<evidence type="ECO:0000313" key="2">
    <source>
        <dbReference type="EMBL" id="WJZ87558.1"/>
    </source>
</evidence>
<keyword evidence="1" id="KW-1133">Transmembrane helix</keyword>
<protein>
    <recommendedName>
        <fullName evidence="4">Retrovirus-related Pol polyprotein from transposon RE2</fullName>
    </recommendedName>
</protein>
<proteinExistence type="predicted"/>
<dbReference type="Proteomes" id="UP001227230">
    <property type="component" value="Chromosome 5"/>
</dbReference>
<keyword evidence="1" id="KW-0812">Transmembrane</keyword>